<gene>
    <name evidence="3" type="ORF">Pmani_025787</name>
</gene>
<dbReference type="Proteomes" id="UP001292094">
    <property type="component" value="Unassembled WGS sequence"/>
</dbReference>
<name>A0AAE1P4S8_9EUCA</name>
<feature type="compositionally biased region" description="Basic and acidic residues" evidence="1">
    <location>
        <begin position="59"/>
        <end position="72"/>
    </location>
</feature>
<dbReference type="InterPro" id="IPR051135">
    <property type="entry name" value="Gal/GlcNAc/GalNAc_ST"/>
</dbReference>
<dbReference type="GO" id="GO:0006044">
    <property type="term" value="P:N-acetylglucosamine metabolic process"/>
    <property type="evidence" value="ECO:0007669"/>
    <property type="project" value="TreeGrafter"/>
</dbReference>
<sequence length="525" mass="60513">MLQDYRIPHHITGNTSGPVSGSRQHESVQKDGAVFRKANNLEHTEDEREGAGSGVLRGQTEREDRNQQDKTNNDNGIKNISEKLIGQSVDMEILSDSGSNEFREESLIAVPEEAPGMRDDAGGGVGDKDKNMMIQGKEAAEEETKPIEQISNTELKQENMKLEQEADVKQKREEFNLQIMNGTFEQKVEAILRRERGKLKKAMEGYTFHPKLKAKTMGDLILEEGGQPVRNLIITTWRSGSTFLGDVLFSHPGTFYHYEPLLDFGIHQVRNGDNATQAIFNIHHLLKCNYSDMEHYLNYGPKHPWLFNHNSRLWSYCTSFPDICYQPEFLSPFCRLFPFQSLKAVRLRLHLTTELLKDKTLDVRVLLLVRDPRGTIQSRHHREWCPDNPDCNDPVRLCQDLVDDYKAAIILRTQFPHSIRVIRYEDLAFDTYNTTKDLYNFFRLSYHSSVQKFLNSHTKKNIGGASSTFRDSKAAPIHWQQDLSWQEVDSIQRVCSNALRLWGYEIATDENHLRTYMPVGIFKYT</sequence>
<dbReference type="EMBL" id="JAWZYT010002781">
    <property type="protein sequence ID" value="KAK4302100.1"/>
    <property type="molecule type" value="Genomic_DNA"/>
</dbReference>
<evidence type="ECO:0000256" key="1">
    <source>
        <dbReference type="SAM" id="MobiDB-lite"/>
    </source>
</evidence>
<feature type="domain" description="Sulfotransferase" evidence="2">
    <location>
        <begin position="232"/>
        <end position="461"/>
    </location>
</feature>
<dbReference type="InterPro" id="IPR000863">
    <property type="entry name" value="Sulfotransferase_dom"/>
</dbReference>
<proteinExistence type="predicted"/>
<dbReference type="PANTHER" id="PTHR10704">
    <property type="entry name" value="CARBOHYDRATE SULFOTRANSFERASE"/>
    <property type="match status" value="1"/>
</dbReference>
<protein>
    <recommendedName>
        <fullName evidence="2">Sulfotransferase domain-containing protein</fullName>
    </recommendedName>
</protein>
<dbReference type="InterPro" id="IPR027417">
    <property type="entry name" value="P-loop_NTPase"/>
</dbReference>
<organism evidence="3 4">
    <name type="scientific">Petrolisthes manimaculis</name>
    <dbReference type="NCBI Taxonomy" id="1843537"/>
    <lineage>
        <taxon>Eukaryota</taxon>
        <taxon>Metazoa</taxon>
        <taxon>Ecdysozoa</taxon>
        <taxon>Arthropoda</taxon>
        <taxon>Crustacea</taxon>
        <taxon>Multicrustacea</taxon>
        <taxon>Malacostraca</taxon>
        <taxon>Eumalacostraca</taxon>
        <taxon>Eucarida</taxon>
        <taxon>Decapoda</taxon>
        <taxon>Pleocyemata</taxon>
        <taxon>Anomura</taxon>
        <taxon>Galatheoidea</taxon>
        <taxon>Porcellanidae</taxon>
        <taxon>Petrolisthes</taxon>
    </lineage>
</organism>
<feature type="region of interest" description="Disordered" evidence="1">
    <location>
        <begin position="1"/>
        <end position="83"/>
    </location>
</feature>
<feature type="compositionally biased region" description="Basic and acidic residues" evidence="1">
    <location>
        <begin position="39"/>
        <end position="50"/>
    </location>
</feature>
<comment type="caution">
    <text evidence="3">The sequence shown here is derived from an EMBL/GenBank/DDBJ whole genome shotgun (WGS) entry which is preliminary data.</text>
</comment>
<dbReference type="AlphaFoldDB" id="A0AAE1P4S8"/>
<evidence type="ECO:0000313" key="3">
    <source>
        <dbReference type="EMBL" id="KAK4302100.1"/>
    </source>
</evidence>
<feature type="compositionally biased region" description="Polar residues" evidence="1">
    <location>
        <begin position="12"/>
        <end position="22"/>
    </location>
</feature>
<accession>A0AAE1P4S8</accession>
<evidence type="ECO:0000259" key="2">
    <source>
        <dbReference type="Pfam" id="PF00685"/>
    </source>
</evidence>
<dbReference type="FunFam" id="3.40.50.300:FF:001931">
    <property type="entry name" value="Blast:Carbohydrate sulfotransferase 4"/>
    <property type="match status" value="1"/>
</dbReference>
<dbReference type="GO" id="GO:0001517">
    <property type="term" value="F:N-acetylglucosamine 6-O-sulfotransferase activity"/>
    <property type="evidence" value="ECO:0007669"/>
    <property type="project" value="TreeGrafter"/>
</dbReference>
<evidence type="ECO:0000313" key="4">
    <source>
        <dbReference type="Proteomes" id="UP001292094"/>
    </source>
</evidence>
<dbReference type="Gene3D" id="3.40.50.300">
    <property type="entry name" value="P-loop containing nucleotide triphosphate hydrolases"/>
    <property type="match status" value="1"/>
</dbReference>
<dbReference type="PANTHER" id="PTHR10704:SF44">
    <property type="entry name" value="LD35051P-RELATED"/>
    <property type="match status" value="1"/>
</dbReference>
<dbReference type="SUPFAM" id="SSF52540">
    <property type="entry name" value="P-loop containing nucleoside triphosphate hydrolases"/>
    <property type="match status" value="1"/>
</dbReference>
<dbReference type="Pfam" id="PF00685">
    <property type="entry name" value="Sulfotransfer_1"/>
    <property type="match status" value="1"/>
</dbReference>
<reference evidence="3" key="1">
    <citation type="submission" date="2023-11" db="EMBL/GenBank/DDBJ databases">
        <title>Genome assemblies of two species of porcelain crab, Petrolisthes cinctipes and Petrolisthes manimaculis (Anomura: Porcellanidae).</title>
        <authorList>
            <person name="Angst P."/>
        </authorList>
    </citation>
    <scope>NUCLEOTIDE SEQUENCE</scope>
    <source>
        <strain evidence="3">PB745_02</strain>
        <tissue evidence="3">Gill</tissue>
    </source>
</reference>
<keyword evidence="4" id="KW-1185">Reference proteome</keyword>
<dbReference type="GO" id="GO:0006790">
    <property type="term" value="P:sulfur compound metabolic process"/>
    <property type="evidence" value="ECO:0007669"/>
    <property type="project" value="TreeGrafter"/>
</dbReference>